<dbReference type="EMBL" id="JASCZI010002023">
    <property type="protein sequence ID" value="MED6115756.1"/>
    <property type="molecule type" value="Genomic_DNA"/>
</dbReference>
<comment type="caution">
    <text evidence="1">The sequence shown here is derived from an EMBL/GenBank/DDBJ whole genome shotgun (WGS) entry which is preliminary data.</text>
</comment>
<proteinExistence type="predicted"/>
<reference evidence="1 2" key="1">
    <citation type="journal article" date="2023" name="Plants (Basel)">
        <title>Bridging the Gap: Combining Genomics and Transcriptomics Approaches to Understand Stylosanthes scabra, an Orphan Legume from the Brazilian Caatinga.</title>
        <authorList>
            <person name="Ferreira-Neto J.R.C."/>
            <person name="da Silva M.D."/>
            <person name="Binneck E."/>
            <person name="de Melo N.F."/>
            <person name="da Silva R.H."/>
            <person name="de Melo A.L.T.M."/>
            <person name="Pandolfi V."/>
            <person name="Bustamante F.O."/>
            <person name="Brasileiro-Vidal A.C."/>
            <person name="Benko-Iseppon A.M."/>
        </authorList>
    </citation>
    <scope>NUCLEOTIDE SEQUENCE [LARGE SCALE GENOMIC DNA]</scope>
    <source>
        <tissue evidence="1">Leaves</tissue>
    </source>
</reference>
<protein>
    <submittedName>
        <fullName evidence="1">Uncharacterized protein</fullName>
    </submittedName>
</protein>
<gene>
    <name evidence="1" type="ORF">PIB30_093748</name>
</gene>
<name>A0ABU6QUL1_9FABA</name>
<dbReference type="Proteomes" id="UP001341840">
    <property type="component" value="Unassembled WGS sequence"/>
</dbReference>
<keyword evidence="2" id="KW-1185">Reference proteome</keyword>
<evidence type="ECO:0000313" key="1">
    <source>
        <dbReference type="EMBL" id="MED6115756.1"/>
    </source>
</evidence>
<organism evidence="1 2">
    <name type="scientific">Stylosanthes scabra</name>
    <dbReference type="NCBI Taxonomy" id="79078"/>
    <lineage>
        <taxon>Eukaryota</taxon>
        <taxon>Viridiplantae</taxon>
        <taxon>Streptophyta</taxon>
        <taxon>Embryophyta</taxon>
        <taxon>Tracheophyta</taxon>
        <taxon>Spermatophyta</taxon>
        <taxon>Magnoliopsida</taxon>
        <taxon>eudicotyledons</taxon>
        <taxon>Gunneridae</taxon>
        <taxon>Pentapetalae</taxon>
        <taxon>rosids</taxon>
        <taxon>fabids</taxon>
        <taxon>Fabales</taxon>
        <taxon>Fabaceae</taxon>
        <taxon>Papilionoideae</taxon>
        <taxon>50 kb inversion clade</taxon>
        <taxon>dalbergioids sensu lato</taxon>
        <taxon>Dalbergieae</taxon>
        <taxon>Pterocarpus clade</taxon>
        <taxon>Stylosanthes</taxon>
    </lineage>
</organism>
<accession>A0ABU6QUL1</accession>
<sequence>MEDLDQAAIDAQIEACRVAEARAKACKGAVPQAEPNPEDLLDTGPQDVIEAQNADQKFLSIHADLNLSQD</sequence>
<evidence type="ECO:0000313" key="2">
    <source>
        <dbReference type="Proteomes" id="UP001341840"/>
    </source>
</evidence>